<reference evidence="2 3" key="1">
    <citation type="submission" date="2024-02" db="EMBL/GenBank/DDBJ databases">
        <title>De novo assembly and annotation of 12 fungi associated with fruit tree decline syndrome in Ontario, Canada.</title>
        <authorList>
            <person name="Sulman M."/>
            <person name="Ellouze W."/>
            <person name="Ilyukhin E."/>
        </authorList>
    </citation>
    <scope>NUCLEOTIDE SEQUENCE [LARGE SCALE GENOMIC DNA]</scope>
    <source>
        <strain evidence="2 3">M11/M66-122</strain>
    </source>
</reference>
<keyword evidence="1" id="KW-1133">Transmembrane helix</keyword>
<feature type="transmembrane region" description="Helical" evidence="1">
    <location>
        <begin position="194"/>
        <end position="217"/>
    </location>
</feature>
<comment type="caution">
    <text evidence="2">The sequence shown here is derived from an EMBL/GenBank/DDBJ whole genome shotgun (WGS) entry which is preliminary data.</text>
</comment>
<evidence type="ECO:0000313" key="2">
    <source>
        <dbReference type="EMBL" id="KAK7757139.1"/>
    </source>
</evidence>
<dbReference type="Proteomes" id="UP001320420">
    <property type="component" value="Unassembled WGS sequence"/>
</dbReference>
<keyword evidence="3" id="KW-1185">Reference proteome</keyword>
<dbReference type="EMBL" id="JAKJXP020000003">
    <property type="protein sequence ID" value="KAK7757139.1"/>
    <property type="molecule type" value="Genomic_DNA"/>
</dbReference>
<organism evidence="2 3">
    <name type="scientific">Diatrype stigma</name>
    <dbReference type="NCBI Taxonomy" id="117547"/>
    <lineage>
        <taxon>Eukaryota</taxon>
        <taxon>Fungi</taxon>
        <taxon>Dikarya</taxon>
        <taxon>Ascomycota</taxon>
        <taxon>Pezizomycotina</taxon>
        <taxon>Sordariomycetes</taxon>
        <taxon>Xylariomycetidae</taxon>
        <taxon>Xylariales</taxon>
        <taxon>Diatrypaceae</taxon>
        <taxon>Diatrype</taxon>
    </lineage>
</organism>
<gene>
    <name evidence="2" type="ORF">SLS62_000686</name>
</gene>
<proteinExistence type="predicted"/>
<evidence type="ECO:0000256" key="1">
    <source>
        <dbReference type="SAM" id="Phobius"/>
    </source>
</evidence>
<sequence>MEQPSPSTPSSDVDNELQPIQTRAANTDLAADTTLRLVVEKRNRFYLNAVSVRSTDSAATVIEKIRVKREEFFSHISLFKPLHELLWRHRIQIVTMSTFRSDIEGQPAFLEVIVRTREPCPELSFGYQRPNLLDPTEPFIRQYPDVLTSSLAHKALLVRRKLKKRAVMWFALVSLLVAVIIGVGVGVLAHDANIGTQIAGGIIGAVALLASLSIWIMHEG</sequence>
<keyword evidence="1" id="KW-0472">Membrane</keyword>
<accession>A0AAN9V9R5</accession>
<name>A0AAN9V9R5_9PEZI</name>
<feature type="transmembrane region" description="Helical" evidence="1">
    <location>
        <begin position="166"/>
        <end position="188"/>
    </location>
</feature>
<dbReference type="AlphaFoldDB" id="A0AAN9V9R5"/>
<evidence type="ECO:0000313" key="3">
    <source>
        <dbReference type="Proteomes" id="UP001320420"/>
    </source>
</evidence>
<protein>
    <submittedName>
        <fullName evidence="2">Uncharacterized protein</fullName>
    </submittedName>
</protein>
<keyword evidence="1" id="KW-0812">Transmembrane</keyword>